<evidence type="ECO:0000256" key="1">
    <source>
        <dbReference type="ARBA" id="ARBA00001933"/>
    </source>
</evidence>
<evidence type="ECO:0000313" key="15">
    <source>
        <dbReference type="Proteomes" id="UP000609651"/>
    </source>
</evidence>
<evidence type="ECO:0000256" key="12">
    <source>
        <dbReference type="RuleBase" id="RU003693"/>
    </source>
</evidence>
<evidence type="ECO:0000256" key="10">
    <source>
        <dbReference type="ARBA" id="ARBA00033381"/>
    </source>
</evidence>
<evidence type="ECO:0000256" key="3">
    <source>
        <dbReference type="ARBA" id="ARBA00010008"/>
    </source>
</evidence>
<dbReference type="Gene3D" id="3.40.640.10">
    <property type="entry name" value="Type I PLP-dependent aspartate aminotransferase-like (Major domain)"/>
    <property type="match status" value="1"/>
</dbReference>
<reference evidence="14 15" key="1">
    <citation type="journal article" date="2020" name="Syst. Appl. Microbiol.">
        <title>Alienimonas chondri sp. nov., a novel planctomycete isolated from the biofilm of the red alga Chondrus crispus.</title>
        <authorList>
            <person name="Vitorino I."/>
            <person name="Albuquerque L."/>
            <person name="Wiegand S."/>
            <person name="Kallscheuer N."/>
            <person name="da Costa M.S."/>
            <person name="Lobo-da-Cunha A."/>
            <person name="Jogler C."/>
            <person name="Lage O.M."/>
        </authorList>
    </citation>
    <scope>NUCLEOTIDE SEQUENCE [LARGE SCALE GENOMIC DNA]</scope>
    <source>
        <strain evidence="14 15">LzC2</strain>
    </source>
</reference>
<keyword evidence="6 14" id="KW-0808">Transferase</keyword>
<evidence type="ECO:0000256" key="5">
    <source>
        <dbReference type="ARBA" id="ARBA00013187"/>
    </source>
</evidence>
<dbReference type="PANTHER" id="PTHR13693:SF100">
    <property type="entry name" value="8-AMINO-7-OXONONANOATE SYNTHASE"/>
    <property type="match status" value="1"/>
</dbReference>
<dbReference type="PROSITE" id="PS00599">
    <property type="entry name" value="AA_TRANSFER_CLASS_2"/>
    <property type="match status" value="1"/>
</dbReference>
<organism evidence="14 15">
    <name type="scientific">Alienimonas chondri</name>
    <dbReference type="NCBI Taxonomy" id="2681879"/>
    <lineage>
        <taxon>Bacteria</taxon>
        <taxon>Pseudomonadati</taxon>
        <taxon>Planctomycetota</taxon>
        <taxon>Planctomycetia</taxon>
        <taxon>Planctomycetales</taxon>
        <taxon>Planctomycetaceae</taxon>
        <taxon>Alienimonas</taxon>
    </lineage>
</organism>
<dbReference type="RefSeq" id="WP_171186854.1">
    <property type="nucleotide sequence ID" value="NZ_WTPX01000063.1"/>
</dbReference>
<dbReference type="EC" id="2.3.1.47" evidence="5"/>
<gene>
    <name evidence="14" type="primary">bioF</name>
    <name evidence="14" type="ORF">LzC2_22170</name>
</gene>
<keyword evidence="14" id="KW-0012">Acyltransferase</keyword>
<dbReference type="SUPFAM" id="SSF53383">
    <property type="entry name" value="PLP-dependent transferases"/>
    <property type="match status" value="1"/>
</dbReference>
<dbReference type="InterPro" id="IPR001917">
    <property type="entry name" value="Aminotrans_II_pyridoxalP_BS"/>
</dbReference>
<dbReference type="InterPro" id="IPR015424">
    <property type="entry name" value="PyrdxlP-dep_Trfase"/>
</dbReference>
<protein>
    <recommendedName>
        <fullName evidence="5">8-amino-7-oxononanoate synthase</fullName>
        <ecNumber evidence="5">2.3.1.47</ecNumber>
    </recommendedName>
    <alternativeName>
        <fullName evidence="9">7-keto-8-amino-pelargonic acid synthase</fullName>
    </alternativeName>
    <alternativeName>
        <fullName evidence="10">8-amino-7-ketopelargonate synthase</fullName>
    </alternativeName>
</protein>
<evidence type="ECO:0000313" key="14">
    <source>
        <dbReference type="EMBL" id="NNJ26137.1"/>
    </source>
</evidence>
<keyword evidence="7" id="KW-0093">Biotin biosynthesis</keyword>
<evidence type="ECO:0000256" key="4">
    <source>
        <dbReference type="ARBA" id="ARBA00011738"/>
    </source>
</evidence>
<evidence type="ECO:0000259" key="13">
    <source>
        <dbReference type="Pfam" id="PF00155"/>
    </source>
</evidence>
<dbReference type="Proteomes" id="UP000609651">
    <property type="component" value="Unassembled WGS sequence"/>
</dbReference>
<evidence type="ECO:0000256" key="9">
    <source>
        <dbReference type="ARBA" id="ARBA00032610"/>
    </source>
</evidence>
<keyword evidence="8 12" id="KW-0663">Pyridoxal phosphate</keyword>
<dbReference type="InterPro" id="IPR015422">
    <property type="entry name" value="PyrdxlP-dep_Trfase_small"/>
</dbReference>
<dbReference type="GO" id="GO:0008710">
    <property type="term" value="F:8-amino-7-oxononanoate synthase activity"/>
    <property type="evidence" value="ECO:0007669"/>
    <property type="project" value="UniProtKB-EC"/>
</dbReference>
<dbReference type="InterPro" id="IPR015421">
    <property type="entry name" value="PyrdxlP-dep_Trfase_major"/>
</dbReference>
<comment type="similarity">
    <text evidence="3">Belongs to the class-II pyridoxal-phosphate-dependent aminotransferase family. BioF subfamily.</text>
</comment>
<comment type="caution">
    <text evidence="14">The sequence shown here is derived from an EMBL/GenBank/DDBJ whole genome shotgun (WGS) entry which is preliminary data.</text>
</comment>
<comment type="pathway">
    <text evidence="2">Cofactor biosynthesis; biotin biosynthesis.</text>
</comment>
<dbReference type="Gene3D" id="3.90.1150.10">
    <property type="entry name" value="Aspartate Aminotransferase, domain 1"/>
    <property type="match status" value="1"/>
</dbReference>
<dbReference type="InterPro" id="IPR050087">
    <property type="entry name" value="AON_synthase_class-II"/>
</dbReference>
<dbReference type="EMBL" id="WTPX01000063">
    <property type="protein sequence ID" value="NNJ26137.1"/>
    <property type="molecule type" value="Genomic_DNA"/>
</dbReference>
<comment type="subunit">
    <text evidence="4">Homodimer.</text>
</comment>
<feature type="domain" description="Aminotransferase class I/classII large" evidence="13">
    <location>
        <begin position="46"/>
        <end position="390"/>
    </location>
</feature>
<dbReference type="Pfam" id="PF00155">
    <property type="entry name" value="Aminotran_1_2"/>
    <property type="match status" value="1"/>
</dbReference>
<comment type="catalytic activity">
    <reaction evidence="11">
        <text>6-carboxyhexanoyl-[ACP] + L-alanine + H(+) = (8S)-8-amino-7-oxononanoate + holo-[ACP] + CO2</text>
        <dbReference type="Rhea" id="RHEA:42288"/>
        <dbReference type="Rhea" id="RHEA-COMP:9685"/>
        <dbReference type="Rhea" id="RHEA-COMP:9955"/>
        <dbReference type="ChEBI" id="CHEBI:15378"/>
        <dbReference type="ChEBI" id="CHEBI:16526"/>
        <dbReference type="ChEBI" id="CHEBI:57972"/>
        <dbReference type="ChEBI" id="CHEBI:64479"/>
        <dbReference type="ChEBI" id="CHEBI:78846"/>
        <dbReference type="ChEBI" id="CHEBI:149468"/>
        <dbReference type="EC" id="2.3.1.47"/>
    </reaction>
</comment>
<comment type="cofactor">
    <cofactor evidence="1 12">
        <name>pyridoxal 5'-phosphate</name>
        <dbReference type="ChEBI" id="CHEBI:597326"/>
    </cofactor>
</comment>
<dbReference type="InterPro" id="IPR004839">
    <property type="entry name" value="Aminotransferase_I/II_large"/>
</dbReference>
<keyword evidence="15" id="KW-1185">Reference proteome</keyword>
<evidence type="ECO:0000256" key="2">
    <source>
        <dbReference type="ARBA" id="ARBA00004746"/>
    </source>
</evidence>
<dbReference type="PANTHER" id="PTHR13693">
    <property type="entry name" value="CLASS II AMINOTRANSFERASE/8-AMINO-7-OXONONANOATE SYNTHASE"/>
    <property type="match status" value="1"/>
</dbReference>
<evidence type="ECO:0000256" key="6">
    <source>
        <dbReference type="ARBA" id="ARBA00022679"/>
    </source>
</evidence>
<name>A0ABX1VE06_9PLAN</name>
<evidence type="ECO:0000256" key="8">
    <source>
        <dbReference type="ARBA" id="ARBA00022898"/>
    </source>
</evidence>
<proteinExistence type="inferred from homology"/>
<evidence type="ECO:0000256" key="7">
    <source>
        <dbReference type="ARBA" id="ARBA00022756"/>
    </source>
</evidence>
<evidence type="ECO:0000256" key="11">
    <source>
        <dbReference type="ARBA" id="ARBA00047715"/>
    </source>
</evidence>
<accession>A0ABX1VE06</accession>
<sequence length="403" mass="43392">MTDPAADPLAWVGDELDRLDREGLRRPTRICRTLPGGRVEMDGRELWNFGSNDYLGLASEALVTQRLRGASALPHGATASPAVVGRSPEIAELERTIAEFEGTEDAVVFPTGYAANLGTVSALTGPGDAVFVERDCHACLVDGAKLGGGRLRVWRRDDPERLERSLAKERDARRRWILTEQVFSMDGDGYYRLRSVLVAARKAGAVVICDAAHATGIYPRQSWQTTSLEKIWRFPHERLVLTGTLSKAVGAAGGFVAASKVVCDYLRHAAKSHIFSTALPPAVAATATANLLRIQSDPTLGERVRRSARFLSRRLTHADLPVSGSGESPILPVILNQPDAAVRASERLADAGFFVPAIRPPTVRRGTSRLRISLSAAHPHEAVDGLADALIALFSSSPETSAA</sequence>